<dbReference type="Pfam" id="PF13306">
    <property type="entry name" value="LRR_5"/>
    <property type="match status" value="2"/>
</dbReference>
<dbReference type="EMBL" id="GDID01006688">
    <property type="protein sequence ID" value="JAP89918.1"/>
    <property type="molecule type" value="Transcribed_RNA"/>
</dbReference>
<reference evidence="1" key="1">
    <citation type="submission" date="2015-07" db="EMBL/GenBank/DDBJ databases">
        <title>Adaptation to a free-living lifestyle via gene acquisitions in the diplomonad Trepomonas sp. PC1.</title>
        <authorList>
            <person name="Xu F."/>
            <person name="Jerlstrom-Hultqvist J."/>
            <person name="Kolisko M."/>
            <person name="Simpson A.G.B."/>
            <person name="Roger A.J."/>
            <person name="Svard S.G."/>
            <person name="Andersson J.O."/>
        </authorList>
    </citation>
    <scope>NUCLEOTIDE SEQUENCE</scope>
    <source>
        <strain evidence="1">PC1</strain>
    </source>
</reference>
<protein>
    <recommendedName>
        <fullName evidence="2">Leucine rich repeats-containing protein</fullName>
    </recommendedName>
</protein>
<dbReference type="AlphaFoldDB" id="A0A146K0C3"/>
<proteinExistence type="predicted"/>
<gene>
    <name evidence="1" type="ORF">TPC1_30587</name>
</gene>
<evidence type="ECO:0008006" key="2">
    <source>
        <dbReference type="Google" id="ProtNLM"/>
    </source>
</evidence>
<evidence type="ECO:0000313" key="1">
    <source>
        <dbReference type="EMBL" id="JAP89918.1"/>
    </source>
</evidence>
<dbReference type="InterPro" id="IPR026906">
    <property type="entry name" value="LRR_5"/>
</dbReference>
<sequence length="451" mass="51622">MKKFKQILLSGAENQWDVHCQIYFNVIILPNLRQIQEIESMKFALFKKCDVLVVKNLRAICKSALSGSYVKKIVCPNLTKLEEQALNSAGLLQSVDLQNVESFGKNSLLWCYNLLQVINLKAAKIEKSIQECYSLNKVVLKAVEAATSNCLNGCLVQYLSMPKLKEVIDEQLGESETEQVEYLSPIINRIQEVDTKRLLEQYHKKTSQQHTTQQIEQKFINQTSISKKEELRQCQNGNSVWIPPSITKINLDCTLISGNIQYIFGSNVIELGKSTFEGQSRIRKCHFPNLKIVGSSCFFYNPIQSFIAPKCEKVGNSAFDTCFCLVEVVMDLKFIGHAAFADCGIKQFRAHNCVQVEDRAFSKCPIRRADFGACCDVEKYVFYGCGRRVELRSGLQSDHAIYKDDENRIGCVMVKEFLDRNFDRFRTVFKQLRGKLRLLKSQYQMLRDPVQ</sequence>
<dbReference type="Gene3D" id="3.80.10.10">
    <property type="entry name" value="Ribonuclease Inhibitor"/>
    <property type="match status" value="2"/>
</dbReference>
<dbReference type="InterPro" id="IPR032675">
    <property type="entry name" value="LRR_dom_sf"/>
</dbReference>
<name>A0A146K0C3_9EUKA</name>
<accession>A0A146K0C3</accession>
<organism evidence="1">
    <name type="scientific">Trepomonas sp. PC1</name>
    <dbReference type="NCBI Taxonomy" id="1076344"/>
    <lineage>
        <taxon>Eukaryota</taxon>
        <taxon>Metamonada</taxon>
        <taxon>Diplomonadida</taxon>
        <taxon>Hexamitidae</taxon>
        <taxon>Hexamitinae</taxon>
        <taxon>Trepomonas</taxon>
    </lineage>
</organism>